<evidence type="ECO:0000313" key="4">
    <source>
        <dbReference type="Proteomes" id="UP000326570"/>
    </source>
</evidence>
<accession>A0A5N1IJL1</accession>
<keyword evidence="4" id="KW-1185">Reference proteome</keyword>
<feature type="domain" description="POTRA" evidence="2">
    <location>
        <begin position="52"/>
        <end position="124"/>
    </location>
</feature>
<feature type="chain" id="PRO_5024848947" description="POTRA domain-containing protein" evidence="1">
    <location>
        <begin position="22"/>
        <end position="481"/>
    </location>
</feature>
<comment type="caution">
    <text evidence="3">The sequence shown here is derived from an EMBL/GenBank/DDBJ whole genome shotgun (WGS) entry which is preliminary data.</text>
</comment>
<name>A0A5N1IJL1_9BACT</name>
<dbReference type="AlphaFoldDB" id="A0A5N1IJL1"/>
<evidence type="ECO:0000256" key="1">
    <source>
        <dbReference type="SAM" id="SignalP"/>
    </source>
</evidence>
<protein>
    <recommendedName>
        <fullName evidence="2">POTRA domain-containing protein</fullName>
    </recommendedName>
</protein>
<dbReference type="Gene3D" id="2.40.160.50">
    <property type="entry name" value="membrane protein fhac: a member of the omp85/tpsb transporter family"/>
    <property type="match status" value="1"/>
</dbReference>
<evidence type="ECO:0000259" key="2">
    <source>
        <dbReference type="Pfam" id="PF07244"/>
    </source>
</evidence>
<proteinExistence type="predicted"/>
<organism evidence="3 4">
    <name type="scientific">Adhaeribacter soli</name>
    <dbReference type="NCBI Taxonomy" id="2607655"/>
    <lineage>
        <taxon>Bacteria</taxon>
        <taxon>Pseudomonadati</taxon>
        <taxon>Bacteroidota</taxon>
        <taxon>Cytophagia</taxon>
        <taxon>Cytophagales</taxon>
        <taxon>Hymenobacteraceae</taxon>
        <taxon>Adhaeribacter</taxon>
    </lineage>
</organism>
<keyword evidence="1" id="KW-0732">Signal</keyword>
<dbReference type="Gene3D" id="3.10.20.310">
    <property type="entry name" value="membrane protein fhac"/>
    <property type="match status" value="1"/>
</dbReference>
<gene>
    <name evidence="3" type="ORF">F0P94_17905</name>
</gene>
<evidence type="ECO:0000313" key="3">
    <source>
        <dbReference type="EMBL" id="KAA9325459.1"/>
    </source>
</evidence>
<feature type="signal peptide" evidence="1">
    <location>
        <begin position="1"/>
        <end position="21"/>
    </location>
</feature>
<dbReference type="Pfam" id="PF07244">
    <property type="entry name" value="POTRA"/>
    <property type="match status" value="1"/>
</dbReference>
<dbReference type="GO" id="GO:0019867">
    <property type="term" value="C:outer membrane"/>
    <property type="evidence" value="ECO:0007669"/>
    <property type="project" value="InterPro"/>
</dbReference>
<dbReference type="EMBL" id="VTWT01000012">
    <property type="protein sequence ID" value="KAA9325459.1"/>
    <property type="molecule type" value="Genomic_DNA"/>
</dbReference>
<dbReference type="InterPro" id="IPR010827">
    <property type="entry name" value="BamA/TamA_POTRA"/>
</dbReference>
<reference evidence="3 4" key="1">
    <citation type="submission" date="2019-09" db="EMBL/GenBank/DDBJ databases">
        <title>Genome sequence of Adhaeribacter sp. M2.</title>
        <authorList>
            <person name="Srinivasan S."/>
        </authorList>
    </citation>
    <scope>NUCLEOTIDE SEQUENCE [LARGE SCALE GENOMIC DNA]</scope>
    <source>
        <strain evidence="3 4">M2</strain>
    </source>
</reference>
<dbReference type="Proteomes" id="UP000326570">
    <property type="component" value="Unassembled WGS sequence"/>
</dbReference>
<sequence>MCNAGFRVLNCLLALFLTFFAQPDTTLRLPGSVASAPSQLRLCSETDSLQIAVVVFVGNRKTKERVLRAELDLVEGEILTSGELEKRLEKNRLRLYNLQLFHWVRYETVCQAGRVTIIFEVQERWYLFPVPIFSLADRNINAWLEKKDFNRIDYGLHLVQYNFRGRNELLKANIQLGFNRKYELFYTVPYFNKKRNLGFSLGGSIYQSHSLDYTTGKNRLLTLHQDEVFPIQRRYATGSLILRENVQKQTTLTASYHQEEISDSVYQLNPEFFSNILNRKYLELEIARTLNFRNTFAYPLAGHFLQFGLTQQLGLNNNQHNTTAFAKYGRYIPLGKRFYYSYTLEGQSRLASNLAYADNIALGYTSYIRGYELYVIGGQHYGLLKQGLSHPLLDLNQIELKFIRNPKFNRIPVTLYLNWFADAGYTVENRFEQTNFLTNRLNMATGMGLHLVTYYDRVITFEYSVNREGRTGLYIHTTFPF</sequence>